<feature type="region of interest" description="Disordered" evidence="1">
    <location>
        <begin position="216"/>
        <end position="251"/>
    </location>
</feature>
<reference evidence="2 3" key="1">
    <citation type="journal article" date="2024" name="IMA Fungus">
        <title>IMA Genome - F19 : A genome assembly and annotation guide to empower mycologists, including annotated draft genome sequences of Ceratocystis pirilliformis, Diaporthe australafricana, Fusarium ophioides, Paecilomyces lecythidis, and Sporothrix stenoceras.</title>
        <authorList>
            <person name="Aylward J."/>
            <person name="Wilson A.M."/>
            <person name="Visagie C.M."/>
            <person name="Spraker J."/>
            <person name="Barnes I."/>
            <person name="Buitendag C."/>
            <person name="Ceriani C."/>
            <person name="Del Mar Angel L."/>
            <person name="du Plessis D."/>
            <person name="Fuchs T."/>
            <person name="Gasser K."/>
            <person name="Kramer D."/>
            <person name="Li W."/>
            <person name="Munsamy K."/>
            <person name="Piso A."/>
            <person name="Price J.L."/>
            <person name="Sonnekus B."/>
            <person name="Thomas C."/>
            <person name="van der Nest A."/>
            <person name="van Dijk A."/>
            <person name="van Heerden A."/>
            <person name="van Vuuren N."/>
            <person name="Yilmaz N."/>
            <person name="Duong T.A."/>
            <person name="van der Merwe N.A."/>
            <person name="Wingfield M.J."/>
            <person name="Wingfield B.D."/>
        </authorList>
    </citation>
    <scope>NUCLEOTIDE SEQUENCE [LARGE SCALE GENOMIC DNA]</scope>
    <source>
        <strain evidence="2 3">CMW 18300</strain>
    </source>
</reference>
<dbReference type="EMBL" id="JAWRVE010000020">
    <property type="protein sequence ID" value="KAL1875167.1"/>
    <property type="molecule type" value="Genomic_DNA"/>
</dbReference>
<name>A0ABR3XHH5_9PEZI</name>
<protein>
    <submittedName>
        <fullName evidence="2">Uncharacterized protein</fullName>
    </submittedName>
</protein>
<sequence>MSALSTVTISPTGPTLTYFPVTTPEPWPPVILYGARPLSLDAAQIERDLATEEQDQDEYRLRVDCPTGNSSTTTRTPEEEDADDQCLSANLFPAEVYTRTPADSLRVYGGTYTPSGAPEKTWRCEMTRGADFGTLVAGDCSLWESSSGADAASTIMTEGVGRCSVSRMFVPVRLTAGAVEPGGWGTGGDYWFNPTNANNGFISALSSERCPDPTSLVGFEAATTTPPHSGTGTGTAGPSATGSASAAGAGRVSRGESAGPLALFCAVLACASVVGLLSIPL</sequence>
<proteinExistence type="predicted"/>
<comment type="caution">
    <text evidence="2">The sequence shown here is derived from an EMBL/GenBank/DDBJ whole genome shotgun (WGS) entry which is preliminary data.</text>
</comment>
<evidence type="ECO:0000256" key="1">
    <source>
        <dbReference type="SAM" id="MobiDB-lite"/>
    </source>
</evidence>
<organism evidence="2 3">
    <name type="scientific">Diaporthe australafricana</name>
    <dbReference type="NCBI Taxonomy" id="127596"/>
    <lineage>
        <taxon>Eukaryota</taxon>
        <taxon>Fungi</taxon>
        <taxon>Dikarya</taxon>
        <taxon>Ascomycota</taxon>
        <taxon>Pezizomycotina</taxon>
        <taxon>Sordariomycetes</taxon>
        <taxon>Sordariomycetidae</taxon>
        <taxon>Diaporthales</taxon>
        <taxon>Diaporthaceae</taxon>
        <taxon>Diaporthe</taxon>
    </lineage>
</organism>
<accession>A0ABR3XHH5</accession>
<keyword evidence="3" id="KW-1185">Reference proteome</keyword>
<feature type="region of interest" description="Disordered" evidence="1">
    <location>
        <begin position="63"/>
        <end position="83"/>
    </location>
</feature>
<evidence type="ECO:0000313" key="3">
    <source>
        <dbReference type="Proteomes" id="UP001583177"/>
    </source>
</evidence>
<gene>
    <name evidence="2" type="ORF">Daus18300_003235</name>
</gene>
<dbReference type="Proteomes" id="UP001583177">
    <property type="component" value="Unassembled WGS sequence"/>
</dbReference>
<feature type="compositionally biased region" description="Low complexity" evidence="1">
    <location>
        <begin position="221"/>
        <end position="250"/>
    </location>
</feature>
<evidence type="ECO:0000313" key="2">
    <source>
        <dbReference type="EMBL" id="KAL1875167.1"/>
    </source>
</evidence>